<keyword evidence="3" id="KW-0597">Phosphoprotein</keyword>
<feature type="transmembrane region" description="Helical" evidence="9">
    <location>
        <begin position="139"/>
        <end position="161"/>
    </location>
</feature>
<dbReference type="Proteomes" id="UP000460435">
    <property type="component" value="Unassembled WGS sequence"/>
</dbReference>
<evidence type="ECO:0000256" key="5">
    <source>
        <dbReference type="ARBA" id="ARBA00022741"/>
    </source>
</evidence>
<keyword evidence="7" id="KW-0067">ATP-binding</keyword>
<feature type="domain" description="Signal transduction histidine kinase subgroup 3 dimerisation and phosphoacceptor" evidence="11">
    <location>
        <begin position="179"/>
        <end position="246"/>
    </location>
</feature>
<dbReference type="EC" id="2.7.13.3" evidence="2"/>
<evidence type="ECO:0000313" key="12">
    <source>
        <dbReference type="EMBL" id="NDL55746.1"/>
    </source>
</evidence>
<feature type="transmembrane region" description="Helical" evidence="9">
    <location>
        <begin position="12"/>
        <end position="36"/>
    </location>
</feature>
<keyword evidence="13" id="KW-1185">Reference proteome</keyword>
<keyword evidence="4" id="KW-0808">Transferase</keyword>
<evidence type="ECO:0000256" key="4">
    <source>
        <dbReference type="ARBA" id="ARBA00022679"/>
    </source>
</evidence>
<dbReference type="CDD" id="cd16917">
    <property type="entry name" value="HATPase_UhpB-NarQ-NarX-like"/>
    <property type="match status" value="1"/>
</dbReference>
<keyword evidence="8" id="KW-0902">Two-component regulatory system</keyword>
<comment type="caution">
    <text evidence="12">The sequence shown here is derived from an EMBL/GenBank/DDBJ whole genome shotgun (WGS) entry which is preliminary data.</text>
</comment>
<feature type="domain" description="Histidine kinase/HSP90-like ATPase" evidence="10">
    <location>
        <begin position="290"/>
        <end position="377"/>
    </location>
</feature>
<feature type="transmembrane region" description="Helical" evidence="9">
    <location>
        <begin position="42"/>
        <end position="59"/>
    </location>
</feature>
<evidence type="ECO:0000256" key="1">
    <source>
        <dbReference type="ARBA" id="ARBA00000085"/>
    </source>
</evidence>
<proteinExistence type="predicted"/>
<gene>
    <name evidence="12" type="ORF">F7O44_01540</name>
</gene>
<keyword evidence="9" id="KW-1133">Transmembrane helix</keyword>
<name>A0A7K3LXK0_9ACTN</name>
<dbReference type="InterPro" id="IPR050482">
    <property type="entry name" value="Sensor_HK_TwoCompSys"/>
</dbReference>
<dbReference type="Gene3D" id="3.30.565.10">
    <property type="entry name" value="Histidine kinase-like ATPase, C-terminal domain"/>
    <property type="match status" value="1"/>
</dbReference>
<evidence type="ECO:0000256" key="9">
    <source>
        <dbReference type="SAM" id="Phobius"/>
    </source>
</evidence>
<organism evidence="12 13">
    <name type="scientific">Phytoactinopolyspora mesophila</name>
    <dbReference type="NCBI Taxonomy" id="2650750"/>
    <lineage>
        <taxon>Bacteria</taxon>
        <taxon>Bacillati</taxon>
        <taxon>Actinomycetota</taxon>
        <taxon>Actinomycetes</taxon>
        <taxon>Jiangellales</taxon>
        <taxon>Jiangellaceae</taxon>
        <taxon>Phytoactinopolyspora</taxon>
    </lineage>
</organism>
<dbReference type="GO" id="GO:0046983">
    <property type="term" value="F:protein dimerization activity"/>
    <property type="evidence" value="ECO:0007669"/>
    <property type="project" value="InterPro"/>
</dbReference>
<feature type="transmembrane region" description="Helical" evidence="9">
    <location>
        <begin position="114"/>
        <end position="133"/>
    </location>
</feature>
<dbReference type="Gene3D" id="1.20.5.1930">
    <property type="match status" value="1"/>
</dbReference>
<reference evidence="12 13" key="1">
    <citation type="submission" date="2019-11" db="EMBL/GenBank/DDBJ databases">
        <authorList>
            <person name="Li X.-J."/>
            <person name="Feng X.-M."/>
        </authorList>
    </citation>
    <scope>NUCLEOTIDE SEQUENCE [LARGE SCALE GENOMIC DNA]</scope>
    <source>
        <strain evidence="12 13">XMNu-373</strain>
    </source>
</reference>
<dbReference type="GO" id="GO:0016020">
    <property type="term" value="C:membrane"/>
    <property type="evidence" value="ECO:0007669"/>
    <property type="project" value="InterPro"/>
</dbReference>
<evidence type="ECO:0000256" key="8">
    <source>
        <dbReference type="ARBA" id="ARBA00023012"/>
    </source>
</evidence>
<dbReference type="GO" id="GO:0000155">
    <property type="term" value="F:phosphorelay sensor kinase activity"/>
    <property type="evidence" value="ECO:0007669"/>
    <property type="project" value="InterPro"/>
</dbReference>
<evidence type="ECO:0000256" key="6">
    <source>
        <dbReference type="ARBA" id="ARBA00022777"/>
    </source>
</evidence>
<keyword evidence="5" id="KW-0547">Nucleotide-binding</keyword>
<dbReference type="PANTHER" id="PTHR24421:SF10">
    <property type="entry name" value="NITRATE_NITRITE SENSOR PROTEIN NARQ"/>
    <property type="match status" value="1"/>
</dbReference>
<dbReference type="GO" id="GO:0005524">
    <property type="term" value="F:ATP binding"/>
    <property type="evidence" value="ECO:0007669"/>
    <property type="project" value="UniProtKB-KW"/>
</dbReference>
<dbReference type="InterPro" id="IPR036890">
    <property type="entry name" value="HATPase_C_sf"/>
</dbReference>
<evidence type="ECO:0000259" key="11">
    <source>
        <dbReference type="Pfam" id="PF07730"/>
    </source>
</evidence>
<dbReference type="InterPro" id="IPR003594">
    <property type="entry name" value="HATPase_dom"/>
</dbReference>
<protein>
    <recommendedName>
        <fullName evidence="2">histidine kinase</fullName>
        <ecNumber evidence="2">2.7.13.3</ecNumber>
    </recommendedName>
</protein>
<comment type="catalytic activity">
    <reaction evidence="1">
        <text>ATP + protein L-histidine = ADP + protein N-phospho-L-histidine.</text>
        <dbReference type="EC" id="2.7.13.3"/>
    </reaction>
</comment>
<evidence type="ECO:0000256" key="7">
    <source>
        <dbReference type="ARBA" id="ARBA00022840"/>
    </source>
</evidence>
<feature type="transmembrane region" description="Helical" evidence="9">
    <location>
        <begin position="91"/>
        <end position="107"/>
    </location>
</feature>
<dbReference type="Pfam" id="PF07730">
    <property type="entry name" value="HisKA_3"/>
    <property type="match status" value="1"/>
</dbReference>
<evidence type="ECO:0000259" key="10">
    <source>
        <dbReference type="Pfam" id="PF02518"/>
    </source>
</evidence>
<evidence type="ECO:0000256" key="3">
    <source>
        <dbReference type="ARBA" id="ARBA00022553"/>
    </source>
</evidence>
<evidence type="ECO:0000256" key="2">
    <source>
        <dbReference type="ARBA" id="ARBA00012438"/>
    </source>
</evidence>
<keyword evidence="9" id="KW-0472">Membrane</keyword>
<evidence type="ECO:0000313" key="13">
    <source>
        <dbReference type="Proteomes" id="UP000460435"/>
    </source>
</evidence>
<dbReference type="RefSeq" id="WP_162448429.1">
    <property type="nucleotide sequence ID" value="NZ_WLZY01000001.1"/>
</dbReference>
<accession>A0A7K3LXK0</accession>
<sequence length="384" mass="40133">MNLRHRPTVRVDVAIDAGLGVIFAIALVGHAAAIAASWGDTSWQFGFATGAAASVVALVRRRHLTLAASAGLAIAATAMLVAWVADLPAEPGPATALALSVLVGSAIRKLPTRPAGVVTAAGFVLVAASWIAFPSASSAIPNVTVLNGAAWLTAIAAGLGLRLLDTRRQATIDVIRRDERLELARELHDVVAHHITGIVLQSQAAQLVAHTQPRTTLADSFAGIEVSGSEALAAMRRVVGLLRDADDAAPTTSVPEQLEDLVNRFNSHGPKVHLHAPDGEPPWTPELTSTVYRIVQESLTNVARHAPDASSVAVSITQDHQTITVEVVDDAPSVSARHHHRDGFGLIGMRERVEALGGSLQAGPRAVTGWSVLANLPAPPPEAR</sequence>
<dbReference type="SUPFAM" id="SSF55874">
    <property type="entry name" value="ATPase domain of HSP90 chaperone/DNA topoisomerase II/histidine kinase"/>
    <property type="match status" value="1"/>
</dbReference>
<dbReference type="EMBL" id="WLZY01000001">
    <property type="protein sequence ID" value="NDL55746.1"/>
    <property type="molecule type" value="Genomic_DNA"/>
</dbReference>
<dbReference type="Pfam" id="PF02518">
    <property type="entry name" value="HATPase_c"/>
    <property type="match status" value="1"/>
</dbReference>
<dbReference type="InterPro" id="IPR011712">
    <property type="entry name" value="Sig_transdc_His_kin_sub3_dim/P"/>
</dbReference>
<keyword evidence="9" id="KW-0812">Transmembrane</keyword>
<keyword evidence="6 12" id="KW-0418">Kinase</keyword>
<dbReference type="PANTHER" id="PTHR24421">
    <property type="entry name" value="NITRATE/NITRITE SENSOR PROTEIN NARX-RELATED"/>
    <property type="match status" value="1"/>
</dbReference>
<dbReference type="AlphaFoldDB" id="A0A7K3LXK0"/>
<feature type="transmembrane region" description="Helical" evidence="9">
    <location>
        <begin position="66"/>
        <end position="85"/>
    </location>
</feature>